<dbReference type="Gene3D" id="2.40.50.90">
    <property type="match status" value="2"/>
</dbReference>
<dbReference type="AlphaFoldDB" id="A0A8S2I8J2"/>
<feature type="region of interest" description="Disordered" evidence="1">
    <location>
        <begin position="213"/>
        <end position="245"/>
    </location>
</feature>
<dbReference type="Proteomes" id="UP000682733">
    <property type="component" value="Unassembled WGS sequence"/>
</dbReference>
<keyword evidence="2" id="KW-0812">Transmembrane</keyword>
<dbReference type="SUPFAM" id="SSF63748">
    <property type="entry name" value="Tudor/PWWP/MBT"/>
    <property type="match status" value="2"/>
</dbReference>
<evidence type="ECO:0000259" key="3">
    <source>
        <dbReference type="PROSITE" id="PS50304"/>
    </source>
</evidence>
<evidence type="ECO:0000256" key="2">
    <source>
        <dbReference type="SAM" id="Phobius"/>
    </source>
</evidence>
<evidence type="ECO:0000313" key="6">
    <source>
        <dbReference type="Proteomes" id="UP000682733"/>
    </source>
</evidence>
<protein>
    <recommendedName>
        <fullName evidence="3">Tudor domain-containing protein</fullName>
    </recommendedName>
</protein>
<keyword evidence="2" id="KW-0472">Membrane</keyword>
<comment type="caution">
    <text evidence="5">The sequence shown here is derived from an EMBL/GenBank/DDBJ whole genome shotgun (WGS) entry which is preliminary data.</text>
</comment>
<evidence type="ECO:0000313" key="4">
    <source>
        <dbReference type="EMBL" id="CAF0924924.1"/>
    </source>
</evidence>
<feature type="compositionally biased region" description="Polar residues" evidence="1">
    <location>
        <begin position="317"/>
        <end position="336"/>
    </location>
</feature>
<accession>A0A8S2I8J2</accession>
<keyword evidence="2" id="KW-1133">Transmembrane helix</keyword>
<feature type="region of interest" description="Disordered" evidence="1">
    <location>
        <begin position="377"/>
        <end position="398"/>
    </location>
</feature>
<feature type="transmembrane region" description="Helical" evidence="2">
    <location>
        <begin position="181"/>
        <end position="202"/>
    </location>
</feature>
<dbReference type="InterPro" id="IPR002999">
    <property type="entry name" value="Tudor"/>
</dbReference>
<dbReference type="EMBL" id="CAJNOK010004069">
    <property type="protein sequence ID" value="CAF0924924.1"/>
    <property type="molecule type" value="Genomic_DNA"/>
</dbReference>
<feature type="compositionally biased region" description="Low complexity" evidence="1">
    <location>
        <begin position="386"/>
        <end position="396"/>
    </location>
</feature>
<sequence length="900" mass="102852">MIPNSINDRRMNFNTSANPDRSTPTIPYIDEIDRVLVSYEKAKYYLSEISKRTETQSQLWKQRREGLENILSPSHHQSLYDYLMPKVLRTNELVVDIVTLLCRIDLLTEQIAKVEPKCLQQPQQQIQSAPVVVSSTPEHSHFHNRQIHVTETLSHHDYSAAHREFDVFLKPYSPLLSYTKVYANILIFCFLLASFLVFSFLLTGMTSDKHSQQQQSVASIQGTSSRNSEHSEYTSRSKLNSNRLNFPLNGHVEHPIVQTPVLTEQLPTRKNGSINNEQQSANNSAPHQPDVNTPCSIYIQEKRKVPGFVPIDKPVEYSNNSHMDSPSTRAQENARPTPTYPISYPQQEPGPAVKDRDLAMNSLNLQSPVPLYMNNVSSSGMRQQQKHSSQLSRSSSITETEEGVRKVICPLQRIEPGTLWEHAEVIIVDHPSAFYLQNKEPRNIDLFSKMSDNLNTHYNRLYDQKKLKSLNDIEDGDFCVSQYENRWYRARILHYENDQVQIVYVDYGNMETKHVSEVFSLHREFSLMPAQVIGATLSEAFPNVPMKKDNQNSMWSEEVIDKFRQEVLDKDVEVHFVDKTGAASGWPLHFVTLIVDNQTITNSMNLKQDIKVTANDYDYKSIHLSSSINGSVTSSTSAATASNSHKTVSSCSKPYQTIIEKPSCKLQSIAPGTLWRRAVVVNIDHLSAFYIRNHEHYISQQFSQMENNLNTHYGDLEKDLRLKPLTNFAIGDYCVAKYKNCWLRARILQCVILDNKVGIVHIDYGTSDTKELLEIYELNEKFSLLPAQVVACTLSEVLSGLWSSEAIQIFHEEVLNKELQAEFVDSENITWPLYFVKLIVNNQSVTKNANLSPYIQVVPNARVALSYLKLFTALEYVLYNVPIENEENDRPNLGNVGKFY</sequence>
<dbReference type="PANTHER" id="PTHR22948">
    <property type="entry name" value="TUDOR DOMAIN CONTAINING PROTEIN"/>
    <property type="match status" value="1"/>
</dbReference>
<dbReference type="InterPro" id="IPR035437">
    <property type="entry name" value="SNase_OB-fold_sf"/>
</dbReference>
<feature type="domain" description="Tudor" evidence="3">
    <location>
        <begin position="472"/>
        <end position="528"/>
    </location>
</feature>
<feature type="compositionally biased region" description="Polar residues" evidence="1">
    <location>
        <begin position="213"/>
        <end position="226"/>
    </location>
</feature>
<proteinExistence type="predicted"/>
<dbReference type="EMBL" id="CAJOBA010004071">
    <property type="protein sequence ID" value="CAF3702033.1"/>
    <property type="molecule type" value="Genomic_DNA"/>
</dbReference>
<reference evidence="5" key="1">
    <citation type="submission" date="2021-02" db="EMBL/GenBank/DDBJ databases">
        <authorList>
            <person name="Nowell W R."/>
        </authorList>
    </citation>
    <scope>NUCLEOTIDE SEQUENCE</scope>
</reference>
<dbReference type="InterPro" id="IPR050621">
    <property type="entry name" value="Tudor_domain_containing"/>
</dbReference>
<dbReference type="Proteomes" id="UP000677228">
    <property type="component" value="Unassembled WGS sequence"/>
</dbReference>
<evidence type="ECO:0000256" key="1">
    <source>
        <dbReference type="SAM" id="MobiDB-lite"/>
    </source>
</evidence>
<feature type="region of interest" description="Disordered" evidence="1">
    <location>
        <begin position="310"/>
        <end position="354"/>
    </location>
</feature>
<feature type="domain" description="Tudor" evidence="3">
    <location>
        <begin position="727"/>
        <end position="785"/>
    </location>
</feature>
<name>A0A8S2I8J2_9BILA</name>
<feature type="region of interest" description="Disordered" evidence="1">
    <location>
        <begin position="270"/>
        <end position="293"/>
    </location>
</feature>
<feature type="region of interest" description="Disordered" evidence="1">
    <location>
        <begin position="1"/>
        <end position="24"/>
    </location>
</feature>
<dbReference type="Pfam" id="PF00567">
    <property type="entry name" value="TUDOR"/>
    <property type="match status" value="2"/>
</dbReference>
<evidence type="ECO:0000313" key="5">
    <source>
        <dbReference type="EMBL" id="CAF3702033.1"/>
    </source>
</evidence>
<dbReference type="Gene3D" id="2.30.30.140">
    <property type="match status" value="2"/>
</dbReference>
<gene>
    <name evidence="4" type="ORF">OVA965_LOCUS10827</name>
    <name evidence="5" type="ORF">TMI583_LOCUS10823</name>
</gene>
<organism evidence="5 6">
    <name type="scientific">Didymodactylos carnosus</name>
    <dbReference type="NCBI Taxonomy" id="1234261"/>
    <lineage>
        <taxon>Eukaryota</taxon>
        <taxon>Metazoa</taxon>
        <taxon>Spiralia</taxon>
        <taxon>Gnathifera</taxon>
        <taxon>Rotifera</taxon>
        <taxon>Eurotatoria</taxon>
        <taxon>Bdelloidea</taxon>
        <taxon>Philodinida</taxon>
        <taxon>Philodinidae</taxon>
        <taxon>Didymodactylos</taxon>
    </lineage>
</organism>
<dbReference type="SMART" id="SM00333">
    <property type="entry name" value="TUDOR"/>
    <property type="match status" value="2"/>
</dbReference>
<dbReference type="PROSITE" id="PS50304">
    <property type="entry name" value="TUDOR"/>
    <property type="match status" value="2"/>
</dbReference>
<dbReference type="PANTHER" id="PTHR22948:SF29">
    <property type="entry name" value="FI02030P-RELATED"/>
    <property type="match status" value="1"/>
</dbReference>